<keyword evidence="4" id="KW-1185">Reference proteome</keyword>
<dbReference type="VEuPathDB" id="FungiDB:F4678DRAFT_483115"/>
<dbReference type="Gene3D" id="3.30.420.40">
    <property type="match status" value="2"/>
</dbReference>
<keyword evidence="1" id="KW-0547">Nucleotide-binding</keyword>
<organism evidence="3 4">
    <name type="scientific">Xylaria arbuscula</name>
    <dbReference type="NCBI Taxonomy" id="114810"/>
    <lineage>
        <taxon>Eukaryota</taxon>
        <taxon>Fungi</taxon>
        <taxon>Dikarya</taxon>
        <taxon>Ascomycota</taxon>
        <taxon>Pezizomycotina</taxon>
        <taxon>Sordariomycetes</taxon>
        <taxon>Xylariomycetidae</taxon>
        <taxon>Xylariales</taxon>
        <taxon>Xylariaceae</taxon>
        <taxon>Xylaria</taxon>
    </lineage>
</organism>
<accession>A0A9W8NCB4</accession>
<evidence type="ECO:0000256" key="1">
    <source>
        <dbReference type="ARBA" id="ARBA00022741"/>
    </source>
</evidence>
<dbReference type="AlphaFoldDB" id="A0A9W8NCB4"/>
<keyword evidence="2" id="KW-0067">ATP-binding</keyword>
<dbReference type="Pfam" id="PF00012">
    <property type="entry name" value="HSP70"/>
    <property type="match status" value="1"/>
</dbReference>
<dbReference type="GO" id="GO:0140662">
    <property type="term" value="F:ATP-dependent protein folding chaperone"/>
    <property type="evidence" value="ECO:0007669"/>
    <property type="project" value="InterPro"/>
</dbReference>
<name>A0A9W8NCB4_9PEZI</name>
<dbReference type="InterPro" id="IPR013126">
    <property type="entry name" value="Hsp_70_fam"/>
</dbReference>
<proteinExistence type="predicted"/>
<dbReference type="PANTHER" id="PTHR14187">
    <property type="entry name" value="ALPHA KINASE/ELONGATION FACTOR 2 KINASE"/>
    <property type="match status" value="1"/>
</dbReference>
<dbReference type="InterPro" id="IPR043129">
    <property type="entry name" value="ATPase_NBD"/>
</dbReference>
<reference evidence="3" key="1">
    <citation type="submission" date="2022-07" db="EMBL/GenBank/DDBJ databases">
        <title>Genome Sequence of Xylaria arbuscula.</title>
        <authorList>
            <person name="Buettner E."/>
        </authorList>
    </citation>
    <scope>NUCLEOTIDE SEQUENCE</scope>
    <source>
        <strain evidence="3">VT107</strain>
    </source>
</reference>
<dbReference type="Gene3D" id="3.90.640.10">
    <property type="entry name" value="Actin, Chain A, domain 4"/>
    <property type="match status" value="1"/>
</dbReference>
<dbReference type="GO" id="GO:0005524">
    <property type="term" value="F:ATP binding"/>
    <property type="evidence" value="ECO:0007669"/>
    <property type="project" value="UniProtKB-KW"/>
</dbReference>
<protein>
    <submittedName>
        <fullName evidence="3">Uncharacterized protein</fullName>
    </submittedName>
</protein>
<gene>
    <name evidence="3" type="ORF">NPX13_g6558</name>
</gene>
<comment type="caution">
    <text evidence="3">The sequence shown here is derived from an EMBL/GenBank/DDBJ whole genome shotgun (WGS) entry which is preliminary data.</text>
</comment>
<evidence type="ECO:0000256" key="2">
    <source>
        <dbReference type="ARBA" id="ARBA00022840"/>
    </source>
</evidence>
<dbReference type="Proteomes" id="UP001148614">
    <property type="component" value="Unassembled WGS sequence"/>
</dbReference>
<dbReference type="PANTHER" id="PTHR14187:SF5">
    <property type="entry name" value="HEAT SHOCK 70 KDA PROTEIN 12A"/>
    <property type="match status" value="1"/>
</dbReference>
<dbReference type="SUPFAM" id="SSF53067">
    <property type="entry name" value="Actin-like ATPase domain"/>
    <property type="match status" value="2"/>
</dbReference>
<dbReference type="EMBL" id="JANPWZ010001176">
    <property type="protein sequence ID" value="KAJ3568034.1"/>
    <property type="molecule type" value="Genomic_DNA"/>
</dbReference>
<evidence type="ECO:0000313" key="3">
    <source>
        <dbReference type="EMBL" id="KAJ3568034.1"/>
    </source>
</evidence>
<sequence length="607" mass="67597">MAPQTDKKGVIVIGIDFGTTFTGVAYTYIPPGNEGTIDLKPVPITNWPASDSDDAHSDTAKVPSRISYTLGGNITWGHQAPDNQSTITWFKLLLLDAGDLPPHLKNSDHIKQARERVRKTGKDAVTVISDFLAKVWHHVLETITRALGQQFAKSNPIQLVITVPAMWQDYAVLRMENAIEKAGILANRPGCDDTTYTVVSEPEAASLASIDGFNKHGVLVPGQTFIVADLGGGTVDIFSFRVKSIQPQLALEEIVEGDGALCGGTFLDQAFLAFLIARIQRMKSKDKLIKTWKQLHSLEQRRIVNIVWEKGIKRKYCDGQSGRRIDLGAQGNRRPDIWMEAHDLNSVFDSTYNEVSRIVQGQIDGILSKTGNKPKFIVLTGGFGRCEYIYQRLSTKYKGSIEILFENNDGPWTAVARGAVLSGAAHVMSQDSVQSRISRYSYGWTYFEPFCRVTHDMADYSVHEITGRPIATDQMKWVIHRGENIKSHSLRSYRYSQYFHADLVGMVSFKMTMYRSNLIKPPKRLKENEANNDSTGMSGPSDFRKYVDIDMQSPVAIETLPKLGGEDFPHRVLQFRLELNISGSCLIIKAISHGQEIGKKTISGILG</sequence>
<dbReference type="CDD" id="cd10170">
    <property type="entry name" value="ASKHA_NBD_HSP70"/>
    <property type="match status" value="1"/>
</dbReference>
<evidence type="ECO:0000313" key="4">
    <source>
        <dbReference type="Proteomes" id="UP001148614"/>
    </source>
</evidence>